<dbReference type="CDD" id="cd00075">
    <property type="entry name" value="HATPase"/>
    <property type="match status" value="1"/>
</dbReference>
<dbReference type="SUPFAM" id="SSF55874">
    <property type="entry name" value="ATPase domain of HSP90 chaperone/DNA topoisomerase II/histidine kinase"/>
    <property type="match status" value="1"/>
</dbReference>
<dbReference type="RefSeq" id="WP_179531012.1">
    <property type="nucleotide sequence ID" value="NZ_BAAAPP010000004.1"/>
</dbReference>
<comment type="catalytic activity">
    <reaction evidence="1">
        <text>ATP + protein L-histidine = ADP + protein N-phospho-L-histidine.</text>
        <dbReference type="EC" id="2.7.13.3"/>
    </reaction>
</comment>
<accession>A0A7Y9YDB8</accession>
<dbReference type="PANTHER" id="PTHR42878:SF7">
    <property type="entry name" value="SENSOR HISTIDINE KINASE GLRK"/>
    <property type="match status" value="1"/>
</dbReference>
<dbReference type="PRINTS" id="PR00344">
    <property type="entry name" value="BCTRLSENSOR"/>
</dbReference>
<dbReference type="InterPro" id="IPR050351">
    <property type="entry name" value="BphY/WalK/GraS-like"/>
</dbReference>
<dbReference type="InterPro" id="IPR036097">
    <property type="entry name" value="HisK_dim/P_sf"/>
</dbReference>
<evidence type="ECO:0000256" key="9">
    <source>
        <dbReference type="ARBA" id="ARBA00022777"/>
    </source>
</evidence>
<comment type="caution">
    <text evidence="19">The sequence shown here is derived from an EMBL/GenBank/DDBJ whole genome shotgun (WGS) entry which is preliminary data.</text>
</comment>
<dbReference type="GO" id="GO:0030295">
    <property type="term" value="F:protein kinase activator activity"/>
    <property type="evidence" value="ECO:0007669"/>
    <property type="project" value="TreeGrafter"/>
</dbReference>
<dbReference type="InterPro" id="IPR000014">
    <property type="entry name" value="PAS"/>
</dbReference>
<dbReference type="InterPro" id="IPR013767">
    <property type="entry name" value="PAS_fold"/>
</dbReference>
<dbReference type="PROSITE" id="PS50113">
    <property type="entry name" value="PAC"/>
    <property type="match status" value="1"/>
</dbReference>
<evidence type="ECO:0000256" key="5">
    <source>
        <dbReference type="ARBA" id="ARBA00022553"/>
    </source>
</evidence>
<keyword evidence="10" id="KW-0067">ATP-binding</keyword>
<feature type="domain" description="PAS" evidence="17">
    <location>
        <begin position="30"/>
        <end position="72"/>
    </location>
</feature>
<evidence type="ECO:0000259" key="18">
    <source>
        <dbReference type="PROSITE" id="PS50113"/>
    </source>
</evidence>
<dbReference type="Gene3D" id="3.30.565.10">
    <property type="entry name" value="Histidine kinase-like ATPase, C-terminal domain"/>
    <property type="match status" value="1"/>
</dbReference>
<protein>
    <recommendedName>
        <fullName evidence="14">Sensor-like histidine kinase SenX3</fullName>
        <ecNumber evidence="4">2.7.13.3</ecNumber>
    </recommendedName>
</protein>
<keyword evidence="9" id="KW-0418">Kinase</keyword>
<dbReference type="InterPro" id="IPR003594">
    <property type="entry name" value="HATPase_dom"/>
</dbReference>
<dbReference type="GO" id="GO:0006355">
    <property type="term" value="P:regulation of DNA-templated transcription"/>
    <property type="evidence" value="ECO:0007669"/>
    <property type="project" value="InterPro"/>
</dbReference>
<keyword evidence="11" id="KW-1133">Transmembrane helix</keyword>
<feature type="domain" description="PAC" evidence="18">
    <location>
        <begin position="89"/>
        <end position="141"/>
    </location>
</feature>
<evidence type="ECO:0000256" key="14">
    <source>
        <dbReference type="ARBA" id="ARBA00039401"/>
    </source>
</evidence>
<comment type="subcellular location">
    <subcellularLocation>
        <location evidence="3">Cell membrane</location>
    </subcellularLocation>
    <subcellularLocation>
        <location evidence="2">Membrane</location>
        <topology evidence="2">Multi-pass membrane protein</topology>
    </subcellularLocation>
</comment>
<evidence type="ECO:0000256" key="2">
    <source>
        <dbReference type="ARBA" id="ARBA00004141"/>
    </source>
</evidence>
<feature type="region of interest" description="Disordered" evidence="15">
    <location>
        <begin position="356"/>
        <end position="377"/>
    </location>
</feature>
<proteinExistence type="predicted"/>
<dbReference type="PANTHER" id="PTHR42878">
    <property type="entry name" value="TWO-COMPONENT HISTIDINE KINASE"/>
    <property type="match status" value="1"/>
</dbReference>
<dbReference type="PROSITE" id="PS50109">
    <property type="entry name" value="HIS_KIN"/>
    <property type="match status" value="1"/>
</dbReference>
<keyword evidence="8" id="KW-0547">Nucleotide-binding</keyword>
<dbReference type="GO" id="GO:0007234">
    <property type="term" value="P:osmosensory signaling via phosphorelay pathway"/>
    <property type="evidence" value="ECO:0007669"/>
    <property type="project" value="TreeGrafter"/>
</dbReference>
<evidence type="ECO:0000256" key="8">
    <source>
        <dbReference type="ARBA" id="ARBA00022741"/>
    </source>
</evidence>
<keyword evidence="12" id="KW-0902">Two-component regulatory system</keyword>
<dbReference type="Pfam" id="PF00512">
    <property type="entry name" value="HisKA"/>
    <property type="match status" value="1"/>
</dbReference>
<dbReference type="EMBL" id="JACBZI010000001">
    <property type="protein sequence ID" value="NYI10125.1"/>
    <property type="molecule type" value="Genomic_DNA"/>
</dbReference>
<evidence type="ECO:0000259" key="17">
    <source>
        <dbReference type="PROSITE" id="PS50112"/>
    </source>
</evidence>
<keyword evidence="6" id="KW-0808">Transferase</keyword>
<dbReference type="EC" id="2.7.13.3" evidence="4"/>
<evidence type="ECO:0000313" key="19">
    <source>
        <dbReference type="EMBL" id="NYI10125.1"/>
    </source>
</evidence>
<dbReference type="CDD" id="cd00082">
    <property type="entry name" value="HisKA"/>
    <property type="match status" value="1"/>
</dbReference>
<dbReference type="PROSITE" id="PS50112">
    <property type="entry name" value="PAS"/>
    <property type="match status" value="1"/>
</dbReference>
<dbReference type="GO" id="GO:0005524">
    <property type="term" value="F:ATP binding"/>
    <property type="evidence" value="ECO:0007669"/>
    <property type="project" value="UniProtKB-KW"/>
</dbReference>
<dbReference type="SMART" id="SM00387">
    <property type="entry name" value="HATPase_c"/>
    <property type="match status" value="1"/>
</dbReference>
<dbReference type="SMART" id="SM00388">
    <property type="entry name" value="HisKA"/>
    <property type="match status" value="1"/>
</dbReference>
<keyword evidence="5" id="KW-0597">Phosphoprotein</keyword>
<keyword evidence="20" id="KW-1185">Reference proteome</keyword>
<dbReference type="InterPro" id="IPR003661">
    <property type="entry name" value="HisK_dim/P_dom"/>
</dbReference>
<dbReference type="GO" id="GO:0005886">
    <property type="term" value="C:plasma membrane"/>
    <property type="evidence" value="ECO:0007669"/>
    <property type="project" value="UniProtKB-SubCell"/>
</dbReference>
<dbReference type="InterPro" id="IPR036890">
    <property type="entry name" value="HATPase_C_sf"/>
</dbReference>
<dbReference type="Gene3D" id="1.10.287.130">
    <property type="match status" value="1"/>
</dbReference>
<feature type="compositionally biased region" description="Polar residues" evidence="15">
    <location>
        <begin position="359"/>
        <end position="377"/>
    </location>
</feature>
<dbReference type="InterPro" id="IPR000700">
    <property type="entry name" value="PAS-assoc_C"/>
</dbReference>
<dbReference type="CDD" id="cd00130">
    <property type="entry name" value="PAS"/>
    <property type="match status" value="1"/>
</dbReference>
<dbReference type="InterPro" id="IPR005467">
    <property type="entry name" value="His_kinase_dom"/>
</dbReference>
<evidence type="ECO:0000256" key="13">
    <source>
        <dbReference type="ARBA" id="ARBA00023136"/>
    </source>
</evidence>
<evidence type="ECO:0000256" key="6">
    <source>
        <dbReference type="ARBA" id="ARBA00022679"/>
    </source>
</evidence>
<evidence type="ECO:0000256" key="1">
    <source>
        <dbReference type="ARBA" id="ARBA00000085"/>
    </source>
</evidence>
<dbReference type="Pfam" id="PF00989">
    <property type="entry name" value="PAS"/>
    <property type="match status" value="1"/>
</dbReference>
<sequence>MEGDQAWRPGLDQETLERADWTSQVKDYAIVRLDRDGLVLSWNAGAELVKGYSREEILGRSFEVFYPPEDRESGLPRRLLAVAEADGRAEHQGWRLRRDGVRFWGDVVITAVRGDSGQLLGFVKVTRDLTEQHLLERSRQQFVAGVTHDFRSPLTSIEGYAAMLVAELTDPVLGDFASRVRSNALRLMKLVDLMVEHCQLPIGSVRLNPEQVALGAVLRTVVDDLSTTVQDHEVSIQDTDVELRADLTALARVFTNLIGNAAKYSPPGSRIDVLVERSEDAADAVDIVVADRGRGIDPEDRDTIFDEFVRGRRAHDDGGFGLGLSVVRALVEQHGGAVRIDDGRFGGTDVTVRLPLADTGSTGSTANGPGLQTAQGS</sequence>
<dbReference type="GO" id="GO:0000155">
    <property type="term" value="F:phosphorelay sensor kinase activity"/>
    <property type="evidence" value="ECO:0007669"/>
    <property type="project" value="InterPro"/>
</dbReference>
<dbReference type="Proteomes" id="UP000537326">
    <property type="component" value="Unassembled WGS sequence"/>
</dbReference>
<evidence type="ECO:0000256" key="11">
    <source>
        <dbReference type="ARBA" id="ARBA00022989"/>
    </source>
</evidence>
<dbReference type="InterPro" id="IPR035965">
    <property type="entry name" value="PAS-like_dom_sf"/>
</dbReference>
<dbReference type="NCBIfam" id="TIGR00229">
    <property type="entry name" value="sensory_box"/>
    <property type="match status" value="1"/>
</dbReference>
<dbReference type="Pfam" id="PF02518">
    <property type="entry name" value="HATPase_c"/>
    <property type="match status" value="1"/>
</dbReference>
<evidence type="ECO:0000256" key="12">
    <source>
        <dbReference type="ARBA" id="ARBA00023012"/>
    </source>
</evidence>
<feature type="domain" description="Histidine kinase" evidence="16">
    <location>
        <begin position="145"/>
        <end position="358"/>
    </location>
</feature>
<dbReference type="SUPFAM" id="SSF47384">
    <property type="entry name" value="Homodimeric domain of signal transducing histidine kinase"/>
    <property type="match status" value="1"/>
</dbReference>
<keyword evidence="7" id="KW-0812">Transmembrane</keyword>
<evidence type="ECO:0000256" key="10">
    <source>
        <dbReference type="ARBA" id="ARBA00022840"/>
    </source>
</evidence>
<dbReference type="AlphaFoldDB" id="A0A7Y9YDB8"/>
<dbReference type="SUPFAM" id="SSF55785">
    <property type="entry name" value="PYP-like sensor domain (PAS domain)"/>
    <property type="match status" value="1"/>
</dbReference>
<evidence type="ECO:0000259" key="16">
    <source>
        <dbReference type="PROSITE" id="PS50109"/>
    </source>
</evidence>
<organism evidence="19 20">
    <name type="scientific">Nocardioides marinus</name>
    <dbReference type="NCBI Taxonomy" id="374514"/>
    <lineage>
        <taxon>Bacteria</taxon>
        <taxon>Bacillati</taxon>
        <taxon>Actinomycetota</taxon>
        <taxon>Actinomycetes</taxon>
        <taxon>Propionibacteriales</taxon>
        <taxon>Nocardioidaceae</taxon>
        <taxon>Nocardioides</taxon>
    </lineage>
</organism>
<gene>
    <name evidence="19" type="ORF">BKA05_001640</name>
</gene>
<evidence type="ECO:0000256" key="3">
    <source>
        <dbReference type="ARBA" id="ARBA00004236"/>
    </source>
</evidence>
<dbReference type="GO" id="GO:0000156">
    <property type="term" value="F:phosphorelay response regulator activity"/>
    <property type="evidence" value="ECO:0007669"/>
    <property type="project" value="TreeGrafter"/>
</dbReference>
<evidence type="ECO:0000256" key="15">
    <source>
        <dbReference type="SAM" id="MobiDB-lite"/>
    </source>
</evidence>
<evidence type="ECO:0000256" key="4">
    <source>
        <dbReference type="ARBA" id="ARBA00012438"/>
    </source>
</evidence>
<evidence type="ECO:0000313" key="20">
    <source>
        <dbReference type="Proteomes" id="UP000537326"/>
    </source>
</evidence>
<evidence type="ECO:0000256" key="7">
    <source>
        <dbReference type="ARBA" id="ARBA00022692"/>
    </source>
</evidence>
<dbReference type="Gene3D" id="3.30.450.20">
    <property type="entry name" value="PAS domain"/>
    <property type="match status" value="1"/>
</dbReference>
<name>A0A7Y9YDB8_9ACTN</name>
<keyword evidence="13" id="KW-0472">Membrane</keyword>
<dbReference type="InterPro" id="IPR004358">
    <property type="entry name" value="Sig_transdc_His_kin-like_C"/>
</dbReference>
<reference evidence="19 20" key="1">
    <citation type="submission" date="2020-07" db="EMBL/GenBank/DDBJ databases">
        <title>Sequencing the genomes of 1000 actinobacteria strains.</title>
        <authorList>
            <person name="Klenk H.-P."/>
        </authorList>
    </citation>
    <scope>NUCLEOTIDE SEQUENCE [LARGE SCALE GENOMIC DNA]</scope>
    <source>
        <strain evidence="19 20">DSM 18248</strain>
    </source>
</reference>